<dbReference type="Gene3D" id="3.40.600.10">
    <property type="entry name" value="DNA mismatch repair MutH/Restriction endonuclease, type II"/>
    <property type="match status" value="2"/>
</dbReference>
<evidence type="ECO:0000256" key="2">
    <source>
        <dbReference type="ARBA" id="ARBA00022759"/>
    </source>
</evidence>
<evidence type="ECO:0000313" key="5">
    <source>
        <dbReference type="EMBL" id="MST68632.1"/>
    </source>
</evidence>
<keyword evidence="3" id="KW-0378">Hydrolase</keyword>
<dbReference type="InterPro" id="IPR037057">
    <property type="entry name" value="DNA_rep_MutH/T2_RE_sf"/>
</dbReference>
<dbReference type="Pfam" id="PF02976">
    <property type="entry name" value="MutH"/>
    <property type="match status" value="2"/>
</dbReference>
<dbReference type="NCBIfam" id="NF040973">
    <property type="entry name" value="restrict_Sau3AI"/>
    <property type="match status" value="1"/>
</dbReference>
<dbReference type="EMBL" id="VUNB01000002">
    <property type="protein sequence ID" value="MST68632.1"/>
    <property type="molecule type" value="Genomic_DNA"/>
</dbReference>
<dbReference type="SMART" id="SM00927">
    <property type="entry name" value="MutH"/>
    <property type="match status" value="1"/>
</dbReference>
<evidence type="ECO:0000256" key="1">
    <source>
        <dbReference type="ARBA" id="ARBA00022722"/>
    </source>
</evidence>
<evidence type="ECO:0000259" key="4">
    <source>
        <dbReference type="SMART" id="SM00927"/>
    </source>
</evidence>
<keyword evidence="1" id="KW-0540">Nuclease</keyword>
<reference evidence="5" key="1">
    <citation type="submission" date="2019-09" db="EMBL/GenBank/DDBJ databases">
        <title>In-depth cultivation of the pig gut microbiome towards novel bacterial diversity and tailored functional studies.</title>
        <authorList>
            <person name="Wylensek D."/>
            <person name="Hitch T.C.A."/>
            <person name="Clavel T."/>
        </authorList>
    </citation>
    <scope>NUCLEOTIDE SEQUENCE</scope>
    <source>
        <strain evidence="5">RF-744-FAT-WT-3</strain>
    </source>
</reference>
<gene>
    <name evidence="5" type="ORF">FYJ66_03375</name>
</gene>
<dbReference type="AlphaFoldDB" id="A0A6A8M5L3"/>
<accession>A0A6A8M5L3</accession>
<keyword evidence="2 5" id="KW-0255">Endonuclease</keyword>
<dbReference type="InterPro" id="IPR011335">
    <property type="entry name" value="Restrct_endonuc-II-like"/>
</dbReference>
<dbReference type="GO" id="GO:0004519">
    <property type="term" value="F:endonuclease activity"/>
    <property type="evidence" value="ECO:0007669"/>
    <property type="project" value="UniProtKB-KW"/>
</dbReference>
<dbReference type="SUPFAM" id="SSF52980">
    <property type="entry name" value="Restriction endonuclease-like"/>
    <property type="match status" value="2"/>
</dbReference>
<proteinExistence type="predicted"/>
<evidence type="ECO:0000256" key="3">
    <source>
        <dbReference type="ARBA" id="ARBA00022801"/>
    </source>
</evidence>
<sequence>MDYLLEYDDTNPISIEAYAKKLIGHTFEDVLQWNTHTKLKEGSATKYGNVSRKGGLGNLLEREYFGYEPNSSPEPDFPKAGVELKVTPYERKKNGKLIAGERLVLGMISYEHSIESDFYKSHAWQKCKLILLIYYLRNKELASNLLYSIDYATLFTPTEEDLKIIEHDYEIIYEKISSGRAHELSEGDTMYLGACTKGSTAEKSTVPQYYGEHIPARKRAFCFKTSYMTYVLNNYIVNDFRTYDNAESIIKDGEELKNKSFEAYVVSKIASFSGKSDEELCKIFKREYNNNKAQWNDLAYRILGIKSNKAEEFLKANIKVKAVRVEENGNIKESWPLPTFKYKQIIKETWEESELYHELSETKYLFVVYKKNGDKYYLRGAKLWNMPYSDIENEVRVVWERTVEIIKDGVELTVSGNTVSNNLPGMRENQVAHVRTHANQTYYDLGDGTVIGKGRKTRDANELPDGRWMTNHSFWINKSYLKEQILEYI</sequence>
<dbReference type="GO" id="GO:0016787">
    <property type="term" value="F:hydrolase activity"/>
    <property type="evidence" value="ECO:0007669"/>
    <property type="project" value="UniProtKB-KW"/>
</dbReference>
<dbReference type="InterPro" id="IPR011337">
    <property type="entry name" value="DNA_rep_MutH/RE_typeII_Sau3AI"/>
</dbReference>
<protein>
    <submittedName>
        <fullName evidence="5">Restriction endonuclease</fullName>
    </submittedName>
</protein>
<name>A0A6A8M5L3_9FIRM</name>
<dbReference type="GO" id="GO:0003677">
    <property type="term" value="F:DNA binding"/>
    <property type="evidence" value="ECO:0007669"/>
    <property type="project" value="InterPro"/>
</dbReference>
<dbReference type="RefSeq" id="WP_154572093.1">
    <property type="nucleotide sequence ID" value="NZ_VUNB01000002.1"/>
</dbReference>
<feature type="domain" description="DNA mismatch repair MutH/Type II restriction enzyme Sau3AI" evidence="4">
    <location>
        <begin position="65"/>
        <end position="168"/>
    </location>
</feature>
<comment type="caution">
    <text evidence="5">The sequence shown here is derived from an EMBL/GenBank/DDBJ whole genome shotgun (WGS) entry which is preliminary data.</text>
</comment>
<dbReference type="CDD" id="cd22355">
    <property type="entry name" value="Sau3AI_C"/>
    <property type="match status" value="1"/>
</dbReference>
<organism evidence="5">
    <name type="scientific">Baileyella intestinalis</name>
    <dbReference type="NCBI Taxonomy" id="2606709"/>
    <lineage>
        <taxon>Bacteria</taxon>
        <taxon>Bacillati</taxon>
        <taxon>Bacillota</taxon>
        <taxon>Clostridia</taxon>
        <taxon>Peptostreptococcales</taxon>
        <taxon>Anaerovoracaceae</taxon>
        <taxon>Baileyella</taxon>
    </lineage>
</organism>
<dbReference type="CDD" id="cd22356">
    <property type="entry name" value="Sau3AI_N-like"/>
    <property type="match status" value="1"/>
</dbReference>